<dbReference type="GO" id="GO:0004029">
    <property type="term" value="F:aldehyde dehydrogenase (NAD+) activity"/>
    <property type="evidence" value="ECO:0007669"/>
    <property type="project" value="TreeGrafter"/>
</dbReference>
<dbReference type="EMBL" id="VLNT01000006">
    <property type="protein sequence ID" value="TSD63130.1"/>
    <property type="molecule type" value="Genomic_DNA"/>
</dbReference>
<gene>
    <name evidence="2" type="ORF">FNM00_09405</name>
</gene>
<reference evidence="2 3" key="1">
    <citation type="submission" date="2019-07" db="EMBL/GenBank/DDBJ databases">
        <authorList>
            <person name="Zhao L.H."/>
        </authorList>
    </citation>
    <scope>NUCLEOTIDE SEQUENCE [LARGE SCALE GENOMIC DNA]</scope>
    <source>
        <strain evidence="2 3">Co35</strain>
    </source>
</reference>
<evidence type="ECO:0000313" key="3">
    <source>
        <dbReference type="Proteomes" id="UP000316988"/>
    </source>
</evidence>
<dbReference type="InterPro" id="IPR051783">
    <property type="entry name" value="NAD(P)-dependent_oxidoreduct"/>
</dbReference>
<name>A0A554S9V6_9ACTN</name>
<dbReference type="Gene3D" id="3.40.50.720">
    <property type="entry name" value="NAD(P)-binding Rossmann-like Domain"/>
    <property type="match status" value="1"/>
</dbReference>
<sequence length="333" mass="36175">MRTAVIGATGNVGSAVVRELAARGHDVVGIARRRPDVPAGGSVTWRDADVSRDDLAPLLDGADAVVHLAWMFQPTHRPEITWSANAVGTRRVLEAVARAGIGRVVVASSVAAYSPYRGDDLVDERWRTDGASAAAYAREKAYTERVLDAFEEARPDTGVVRLRPAFVFQRSAGSEQRRIFAGPLVRPWLLDSRWIPALPVPRGLRLQAVHAGDLAKAYAEAVERPVRGAFNIAADDVVDRWTLGRLLGARTVEVPPRPVRALLDAAWRARLVRAPGDLFDALMSLPLMSSERARRELDWQPRHSAAQAVTEMLEGARAGHGSGMPPLHPDGTL</sequence>
<accession>A0A554S9V6</accession>
<dbReference type="PANTHER" id="PTHR48079">
    <property type="entry name" value="PROTEIN YEEZ"/>
    <property type="match status" value="1"/>
</dbReference>
<dbReference type="RefSeq" id="WP_143913184.1">
    <property type="nucleotide sequence ID" value="NZ_VLNT01000006.1"/>
</dbReference>
<protein>
    <submittedName>
        <fullName evidence="2">NAD-dependent epimerase/dehydratase family protein</fullName>
    </submittedName>
</protein>
<dbReference type="PANTHER" id="PTHR48079:SF6">
    <property type="entry name" value="NAD(P)-BINDING DOMAIN-CONTAINING PROTEIN-RELATED"/>
    <property type="match status" value="1"/>
</dbReference>
<dbReference type="SUPFAM" id="SSF51735">
    <property type="entry name" value="NAD(P)-binding Rossmann-fold domains"/>
    <property type="match status" value="1"/>
</dbReference>
<dbReference type="InterPro" id="IPR036291">
    <property type="entry name" value="NAD(P)-bd_dom_sf"/>
</dbReference>
<comment type="caution">
    <text evidence="2">The sequence shown here is derived from an EMBL/GenBank/DDBJ whole genome shotgun (WGS) entry which is preliminary data.</text>
</comment>
<dbReference type="InterPro" id="IPR001509">
    <property type="entry name" value="Epimerase_deHydtase"/>
</dbReference>
<keyword evidence="3" id="KW-1185">Reference proteome</keyword>
<organism evidence="2 3">
    <name type="scientific">Aeromicrobium piscarium</name>
    <dbReference type="NCBI Taxonomy" id="2590901"/>
    <lineage>
        <taxon>Bacteria</taxon>
        <taxon>Bacillati</taxon>
        <taxon>Actinomycetota</taxon>
        <taxon>Actinomycetes</taxon>
        <taxon>Propionibacteriales</taxon>
        <taxon>Nocardioidaceae</taxon>
        <taxon>Aeromicrobium</taxon>
    </lineage>
</organism>
<feature type="domain" description="NAD-dependent epimerase/dehydratase" evidence="1">
    <location>
        <begin position="5"/>
        <end position="233"/>
    </location>
</feature>
<dbReference type="AlphaFoldDB" id="A0A554S9V6"/>
<evidence type="ECO:0000313" key="2">
    <source>
        <dbReference type="EMBL" id="TSD63130.1"/>
    </source>
</evidence>
<evidence type="ECO:0000259" key="1">
    <source>
        <dbReference type="Pfam" id="PF01370"/>
    </source>
</evidence>
<proteinExistence type="predicted"/>
<dbReference type="GO" id="GO:0005737">
    <property type="term" value="C:cytoplasm"/>
    <property type="evidence" value="ECO:0007669"/>
    <property type="project" value="TreeGrafter"/>
</dbReference>
<dbReference type="Pfam" id="PF01370">
    <property type="entry name" value="Epimerase"/>
    <property type="match status" value="1"/>
</dbReference>
<dbReference type="OrthoDB" id="3338687at2"/>
<dbReference type="Proteomes" id="UP000316988">
    <property type="component" value="Unassembled WGS sequence"/>
</dbReference>